<dbReference type="GO" id="GO:0008836">
    <property type="term" value="F:diaminopimelate decarboxylase activity"/>
    <property type="evidence" value="ECO:0007669"/>
    <property type="project" value="TreeGrafter"/>
</dbReference>
<keyword evidence="3" id="KW-0663">Pyridoxal phosphate</keyword>
<gene>
    <name evidence="6" type="ORF">GCM10007359_04120</name>
</gene>
<evidence type="ECO:0000259" key="5">
    <source>
        <dbReference type="Pfam" id="PF13454"/>
    </source>
</evidence>
<evidence type="ECO:0000256" key="2">
    <source>
        <dbReference type="ARBA" id="ARBA00022793"/>
    </source>
</evidence>
<proteinExistence type="predicted"/>
<dbReference type="InterPro" id="IPR022657">
    <property type="entry name" value="De-COase2_CS"/>
</dbReference>
<dbReference type="InterPro" id="IPR042152">
    <property type="entry name" value="Y4yA-like"/>
</dbReference>
<evidence type="ECO:0000313" key="6">
    <source>
        <dbReference type="EMBL" id="GGH58203.1"/>
    </source>
</evidence>
<evidence type="ECO:0000313" key="7">
    <source>
        <dbReference type="Proteomes" id="UP000600171"/>
    </source>
</evidence>
<dbReference type="InterPro" id="IPR029066">
    <property type="entry name" value="PLP-binding_barrel"/>
</dbReference>
<dbReference type="InterPro" id="IPR022653">
    <property type="entry name" value="De-COase2_pyr-phos_BS"/>
</dbReference>
<dbReference type="Pfam" id="PF13454">
    <property type="entry name" value="NAD_binding_9"/>
    <property type="match status" value="1"/>
</dbReference>
<dbReference type="GO" id="GO:0009089">
    <property type="term" value="P:lysine biosynthetic process via diaminopimelate"/>
    <property type="evidence" value="ECO:0007669"/>
    <property type="project" value="TreeGrafter"/>
</dbReference>
<dbReference type="InterPro" id="IPR038732">
    <property type="entry name" value="HpyO/CreE_NAD-binding"/>
</dbReference>
<dbReference type="InterPro" id="IPR009006">
    <property type="entry name" value="Ala_racemase/Decarboxylase_C"/>
</dbReference>
<evidence type="ECO:0000256" key="3">
    <source>
        <dbReference type="ARBA" id="ARBA00022898"/>
    </source>
</evidence>
<comment type="cofactor">
    <cofactor evidence="1">
        <name>pyridoxal 5'-phosphate</name>
        <dbReference type="ChEBI" id="CHEBI:597326"/>
    </cofactor>
</comment>
<dbReference type="RefSeq" id="WP_188358667.1">
    <property type="nucleotide sequence ID" value="NZ_BMDC01000001.1"/>
</dbReference>
<dbReference type="SUPFAM" id="SSF51905">
    <property type="entry name" value="FAD/NAD(P)-binding domain"/>
    <property type="match status" value="1"/>
</dbReference>
<dbReference type="Proteomes" id="UP000600171">
    <property type="component" value="Unassembled WGS sequence"/>
</dbReference>
<evidence type="ECO:0000259" key="4">
    <source>
        <dbReference type="Pfam" id="PF02784"/>
    </source>
</evidence>
<dbReference type="InterPro" id="IPR022644">
    <property type="entry name" value="De-COase2_N"/>
</dbReference>
<keyword evidence="2" id="KW-0210">Decarboxylase</keyword>
<dbReference type="PROSITE" id="PS00878">
    <property type="entry name" value="ODR_DC_2_1"/>
    <property type="match status" value="1"/>
</dbReference>
<dbReference type="PANTHER" id="PTHR43727:SF2">
    <property type="entry name" value="GROUP IV DECARBOXYLASE"/>
    <property type="match status" value="1"/>
</dbReference>
<dbReference type="Gene3D" id="3.20.20.10">
    <property type="entry name" value="Alanine racemase"/>
    <property type="match status" value="1"/>
</dbReference>
<dbReference type="PROSITE" id="PS00879">
    <property type="entry name" value="ODR_DC_2_2"/>
    <property type="match status" value="1"/>
</dbReference>
<dbReference type="AlphaFoldDB" id="A0A917MR40"/>
<dbReference type="SUPFAM" id="SSF51419">
    <property type="entry name" value="PLP-binding barrel"/>
    <property type="match status" value="1"/>
</dbReference>
<keyword evidence="2" id="KW-0456">Lyase</keyword>
<evidence type="ECO:0000256" key="1">
    <source>
        <dbReference type="ARBA" id="ARBA00001933"/>
    </source>
</evidence>
<keyword evidence="7" id="KW-1185">Reference proteome</keyword>
<dbReference type="EMBL" id="BMDC01000001">
    <property type="protein sequence ID" value="GGH58203.1"/>
    <property type="molecule type" value="Genomic_DNA"/>
</dbReference>
<sequence>MPVSVAIIGAGPRGLWAVEELSRRAYLHHLALDITVFDERQPGAGSAYATDQPDYIRVNVWSPVIRSAMGTLDDFRREVLGETDPLEELPPRATVGQFLAASWDHVQAHLPAGCSLRFEQKRVQDVADLGGFDHVLLASGHEAVEHPAGMLDPAADLEKIEAGASVKLRGAALTAIDTILSLTLGRGGRIENGIYRASGREPAKIYPTSRSGRFIQLKSDPATEAEKKILRPFEYRVVQVESVEELKDLLAEAASALSGEEFSWTSLEPAADTAADLRDSLENPRRAQQNIGLVWREFYTALIQRFSFTELALSREFIELTRLLETYAYGAPAEQLERILALHEAEIVDFSAIRDAESLVADHTVNAVIASPGAHPGTLCAQILETVAPEQAPSAEAQPVRTEANAMLPGQTVFAMAGRMTEPWVLGNDTLSRTLHSVIPRWAQTVAALHSPANAYGLPPLTGRLEPWIQEVSADTELLWRAIDEHQSPVNLVNSDAMERNISELTSVGEKHGVDVRVFFARKANKALTFVERARDTGHGVDVASYRELSQTLAAGMLGERIILSAAIKTDELLELAIENRVTISVDSCAEFDRIVELAGSRQVRVAPRVAPDPRRFMPTRFGELTSVWQQYLNTPHPTVEVAGLHLHLHGYSAQDRIDALLEATALVESLRRMGHAPEFIDIGGGVPMSYLDDSAQWSNFKQALAAQNEGAMAPFTWKADPLKNFYPFHQAPVRGAWLEEILKSDAGAAVCALGLRLHLEPGRSILDGCGLTIAQVAFIKERSDGVPLVGLAMNRTQLRTTSDDYLVDPLHIPASDSASSEPYEGYLVGAYCIEDEVIMRRPIFFPTGVAVGDFVAFPNTAGYFMHILESASHQIPLAKNLVYARGNLKLDGIDS</sequence>
<organism evidence="6 7">
    <name type="scientific">Rothia aerolata</name>
    <dbReference type="NCBI Taxonomy" id="1812262"/>
    <lineage>
        <taxon>Bacteria</taxon>
        <taxon>Bacillati</taxon>
        <taxon>Actinomycetota</taxon>
        <taxon>Actinomycetes</taxon>
        <taxon>Micrococcales</taxon>
        <taxon>Micrococcaceae</taxon>
        <taxon>Rothia</taxon>
    </lineage>
</organism>
<dbReference type="PANTHER" id="PTHR43727">
    <property type="entry name" value="DIAMINOPIMELATE DECARBOXYLASE"/>
    <property type="match status" value="1"/>
</dbReference>
<dbReference type="SUPFAM" id="SSF50621">
    <property type="entry name" value="Alanine racemase C-terminal domain-like"/>
    <property type="match status" value="1"/>
</dbReference>
<dbReference type="InterPro" id="IPR036188">
    <property type="entry name" value="FAD/NAD-bd_sf"/>
</dbReference>
<evidence type="ECO:0008006" key="8">
    <source>
        <dbReference type="Google" id="ProtNLM"/>
    </source>
</evidence>
<reference evidence="6 7" key="1">
    <citation type="journal article" date="2014" name="Int. J. Syst. Evol. Microbiol.">
        <title>Complete genome sequence of Corynebacterium casei LMG S-19264T (=DSM 44701T), isolated from a smear-ripened cheese.</title>
        <authorList>
            <consortium name="US DOE Joint Genome Institute (JGI-PGF)"/>
            <person name="Walter F."/>
            <person name="Albersmeier A."/>
            <person name="Kalinowski J."/>
            <person name="Ruckert C."/>
        </authorList>
    </citation>
    <scope>NUCLEOTIDE SEQUENCE [LARGE SCALE GENOMIC DNA]</scope>
    <source>
        <strain evidence="6 7">CCM 8669</strain>
    </source>
</reference>
<dbReference type="Pfam" id="PF02784">
    <property type="entry name" value="Orn_Arg_deC_N"/>
    <property type="match status" value="1"/>
</dbReference>
<accession>A0A917MR40</accession>
<feature type="domain" description="Orn/DAP/Arg decarboxylase 2 N-terminal" evidence="4">
    <location>
        <begin position="515"/>
        <end position="698"/>
    </location>
</feature>
<feature type="domain" description="FAD-dependent urate hydroxylase HpyO/Asp monooxygenase CreE-like FAD/NAD(P)-binding" evidence="5">
    <location>
        <begin position="6"/>
        <end position="142"/>
    </location>
</feature>
<dbReference type="CDD" id="cd06842">
    <property type="entry name" value="PLPDE_III_Y4yA_like"/>
    <property type="match status" value="1"/>
</dbReference>
<dbReference type="Gene3D" id="2.40.37.10">
    <property type="entry name" value="Lyase, Ornithine Decarboxylase, Chain A, domain 1"/>
    <property type="match status" value="1"/>
</dbReference>
<comment type="caution">
    <text evidence="6">The sequence shown here is derived from an EMBL/GenBank/DDBJ whole genome shotgun (WGS) entry which is preliminary data.</text>
</comment>
<protein>
    <recommendedName>
        <fullName evidence="8">Diaminopimelate decarboxylase</fullName>
    </recommendedName>
</protein>
<name>A0A917MR40_9MICC</name>